<dbReference type="HAMAP" id="MF_01325_B">
    <property type="entry name" value="Ribosomal_uL3_B"/>
    <property type="match status" value="1"/>
</dbReference>
<dbReference type="OrthoDB" id="9806135at2"/>
<keyword evidence="4 7" id="KW-0689">Ribosomal protein</keyword>
<keyword evidence="2 7" id="KW-0699">rRNA-binding</keyword>
<dbReference type="Gene3D" id="2.40.30.10">
    <property type="entry name" value="Translation factors"/>
    <property type="match status" value="1"/>
</dbReference>
<dbReference type="Proteomes" id="UP000297454">
    <property type="component" value="Unassembled WGS sequence"/>
</dbReference>
<name>A0A4V6QJ21_9FIRM</name>
<comment type="caution">
    <text evidence="11">The sequence shown here is derived from an EMBL/GenBank/DDBJ whole genome shotgun (WGS) entry which is preliminary data.</text>
</comment>
<dbReference type="PANTHER" id="PTHR11229:SF16">
    <property type="entry name" value="LARGE RIBOSOMAL SUBUNIT PROTEIN UL3C"/>
    <property type="match status" value="1"/>
</dbReference>
<dbReference type="Pfam" id="PF00297">
    <property type="entry name" value="Ribosomal_L3"/>
    <property type="match status" value="1"/>
</dbReference>
<dbReference type="InterPro" id="IPR019926">
    <property type="entry name" value="Ribosomal_uL3_CS"/>
</dbReference>
<evidence type="ECO:0000256" key="6">
    <source>
        <dbReference type="ARBA" id="ARBA00035243"/>
    </source>
</evidence>
<evidence type="ECO:0000256" key="8">
    <source>
        <dbReference type="RuleBase" id="RU003905"/>
    </source>
</evidence>
<dbReference type="InterPro" id="IPR019927">
    <property type="entry name" value="Ribosomal_uL3_bac/org-type"/>
</dbReference>
<evidence type="ECO:0000256" key="4">
    <source>
        <dbReference type="ARBA" id="ARBA00022980"/>
    </source>
</evidence>
<evidence type="ECO:0000256" key="5">
    <source>
        <dbReference type="ARBA" id="ARBA00023274"/>
    </source>
</evidence>
<evidence type="ECO:0000256" key="10">
    <source>
        <dbReference type="SAM" id="MobiDB-lite"/>
    </source>
</evidence>
<gene>
    <name evidence="7" type="primary">rplC</name>
    <name evidence="11" type="ORF">EQF91_01395</name>
</gene>
<evidence type="ECO:0000313" key="12">
    <source>
        <dbReference type="Proteomes" id="UP000297454"/>
    </source>
</evidence>
<protein>
    <recommendedName>
        <fullName evidence="6 7">Large ribosomal subunit protein uL3</fullName>
    </recommendedName>
</protein>
<keyword evidence="3 7" id="KW-0694">RNA-binding</keyword>
<dbReference type="RefSeq" id="WP_134711542.1">
    <property type="nucleotide sequence ID" value="NZ_CP119081.1"/>
</dbReference>
<comment type="similarity">
    <text evidence="1 7 8">Belongs to the universal ribosomal protein uL3 family.</text>
</comment>
<proteinExistence type="inferred from homology"/>
<dbReference type="SUPFAM" id="SSF50447">
    <property type="entry name" value="Translation proteins"/>
    <property type="match status" value="1"/>
</dbReference>
<dbReference type="GeneID" id="97031451"/>
<dbReference type="GO" id="GO:0019843">
    <property type="term" value="F:rRNA binding"/>
    <property type="evidence" value="ECO:0007669"/>
    <property type="project" value="UniProtKB-UniRule"/>
</dbReference>
<dbReference type="InterPro" id="IPR000597">
    <property type="entry name" value="Ribosomal_uL3"/>
</dbReference>
<dbReference type="GO" id="GO:0022625">
    <property type="term" value="C:cytosolic large ribosomal subunit"/>
    <property type="evidence" value="ECO:0007669"/>
    <property type="project" value="TreeGrafter"/>
</dbReference>
<keyword evidence="12" id="KW-1185">Reference proteome</keyword>
<evidence type="ECO:0000256" key="1">
    <source>
        <dbReference type="ARBA" id="ARBA00006540"/>
    </source>
</evidence>
<evidence type="ECO:0000313" key="11">
    <source>
        <dbReference type="EMBL" id="TFF67307.1"/>
    </source>
</evidence>
<dbReference type="GO" id="GO:0003735">
    <property type="term" value="F:structural constituent of ribosome"/>
    <property type="evidence" value="ECO:0007669"/>
    <property type="project" value="UniProtKB-UniRule"/>
</dbReference>
<dbReference type="PROSITE" id="PS00474">
    <property type="entry name" value="RIBOSOMAL_L3"/>
    <property type="match status" value="1"/>
</dbReference>
<evidence type="ECO:0000256" key="9">
    <source>
        <dbReference type="RuleBase" id="RU003906"/>
    </source>
</evidence>
<evidence type="ECO:0000256" key="3">
    <source>
        <dbReference type="ARBA" id="ARBA00022884"/>
    </source>
</evidence>
<dbReference type="Gene3D" id="3.30.160.810">
    <property type="match status" value="1"/>
</dbReference>
<dbReference type="InterPro" id="IPR009000">
    <property type="entry name" value="Transl_B-barrel_sf"/>
</dbReference>
<feature type="region of interest" description="Disordered" evidence="10">
    <location>
        <begin position="112"/>
        <end position="164"/>
    </location>
</feature>
<dbReference type="GO" id="GO:0006412">
    <property type="term" value="P:translation"/>
    <property type="evidence" value="ECO:0007669"/>
    <property type="project" value="UniProtKB-UniRule"/>
</dbReference>
<reference evidence="11 12" key="1">
    <citation type="submission" date="2019-01" db="EMBL/GenBank/DDBJ databases">
        <title>Draft Genome Sequences of Helcococcus ovis Strains Isolated from the Uterus and Vagina of Dairy Cows with Metritis.</title>
        <authorList>
            <person name="Cunha F."/>
            <person name="Jeon S.J."/>
            <person name="Kutzer P."/>
            <person name="Galvao K.N."/>
        </authorList>
    </citation>
    <scope>NUCLEOTIDE SEQUENCE [LARGE SCALE GENOMIC DNA]</scope>
    <source>
        <strain evidence="11 12">KG-37</strain>
    </source>
</reference>
<dbReference type="AlphaFoldDB" id="A0A4V6QJ21"/>
<organism evidence="11 12">
    <name type="scientific">Helcococcus ovis</name>
    <dbReference type="NCBI Taxonomy" id="72026"/>
    <lineage>
        <taxon>Bacteria</taxon>
        <taxon>Bacillati</taxon>
        <taxon>Bacillota</taxon>
        <taxon>Tissierellia</taxon>
        <taxon>Tissierellales</taxon>
        <taxon>Peptoniphilaceae</taxon>
        <taxon>Helcococcus</taxon>
    </lineage>
</organism>
<accession>A0A4V6QJ21</accession>
<comment type="subunit">
    <text evidence="7 9">Part of the 50S ribosomal subunit. Forms a cluster with proteins L14 and L19.</text>
</comment>
<keyword evidence="5 7" id="KW-0687">Ribonucleoprotein</keyword>
<evidence type="ECO:0000256" key="7">
    <source>
        <dbReference type="HAMAP-Rule" id="MF_01325"/>
    </source>
</evidence>
<dbReference type="FunFam" id="2.40.30.10:FF:000004">
    <property type="entry name" value="50S ribosomal protein L3"/>
    <property type="match status" value="1"/>
</dbReference>
<comment type="function">
    <text evidence="7 9">One of the primary rRNA binding proteins, it binds directly near the 3'-end of the 23S rRNA, where it nucleates assembly of the 50S subunit.</text>
</comment>
<evidence type="ECO:0000256" key="2">
    <source>
        <dbReference type="ARBA" id="ARBA00022730"/>
    </source>
</evidence>
<dbReference type="PANTHER" id="PTHR11229">
    <property type="entry name" value="50S RIBOSOMAL PROTEIN L3"/>
    <property type="match status" value="1"/>
</dbReference>
<sequence>MKGLLGRKLGMTQIFDENGSVTPVTVVEAGPVVVTQIKTEENDGYKAIQVGFKERKEKHSNQPMRGHFAKANVELKRYLREFLVDNTDDYTLGQEIKVDVFNDKEIVDVIGTSKGKGTQGSIKRHNYSRGPEAHGSKSHRVAGARSAGSDPARVFKGRKGSGKMGHDRVTVQNLEIVKVDLERNLLLIKGAIPGPKGGLVTVQEARKASK</sequence>
<dbReference type="EMBL" id="SCFR01000003">
    <property type="protein sequence ID" value="TFF67307.1"/>
    <property type="molecule type" value="Genomic_DNA"/>
</dbReference>
<dbReference type="FunFam" id="3.30.160.810:FF:000001">
    <property type="entry name" value="50S ribosomal protein L3"/>
    <property type="match status" value="1"/>
</dbReference>
<dbReference type="NCBIfam" id="TIGR03625">
    <property type="entry name" value="L3_bact"/>
    <property type="match status" value="1"/>
</dbReference>